<evidence type="ECO:0000313" key="1">
    <source>
        <dbReference type="EMBL" id="MPM77062.1"/>
    </source>
</evidence>
<accession>A0A645CJX5</accession>
<dbReference type="AlphaFoldDB" id="A0A645CJX5"/>
<protein>
    <submittedName>
        <fullName evidence="1">Uncharacterized protein</fullName>
    </submittedName>
</protein>
<name>A0A645CJX5_9ZZZZ</name>
<organism evidence="1">
    <name type="scientific">bioreactor metagenome</name>
    <dbReference type="NCBI Taxonomy" id="1076179"/>
    <lineage>
        <taxon>unclassified sequences</taxon>
        <taxon>metagenomes</taxon>
        <taxon>ecological metagenomes</taxon>
    </lineage>
</organism>
<dbReference type="EMBL" id="VSSQ01027688">
    <property type="protein sequence ID" value="MPM77062.1"/>
    <property type="molecule type" value="Genomic_DNA"/>
</dbReference>
<comment type="caution">
    <text evidence="1">The sequence shown here is derived from an EMBL/GenBank/DDBJ whole genome shotgun (WGS) entry which is preliminary data.</text>
</comment>
<reference evidence="1" key="1">
    <citation type="submission" date="2019-08" db="EMBL/GenBank/DDBJ databases">
        <authorList>
            <person name="Kucharzyk K."/>
            <person name="Murdoch R.W."/>
            <person name="Higgins S."/>
            <person name="Loffler F."/>
        </authorList>
    </citation>
    <scope>NUCLEOTIDE SEQUENCE</scope>
</reference>
<proteinExistence type="predicted"/>
<sequence>MAGKVQFVIFASIKQVGKPEGGTGSISKLCSQPGVDKFIKALMNLWLVRCYALYCGSCSKLFEAAAGKINFFSLEVKFHIVNGLCPYNRENIDGPVRIILLSHEESRSGLIVRLCIMSNFPAVLFQITGS</sequence>
<gene>
    <name evidence="1" type="ORF">SDC9_124061</name>
</gene>